<dbReference type="SUPFAM" id="SSF69099">
    <property type="entry name" value="Ran-GTPase activating protein 1 (RanGAP1), C-terminal domain"/>
    <property type="match status" value="1"/>
</dbReference>
<feature type="compositionally biased region" description="Acidic residues" evidence="4">
    <location>
        <begin position="355"/>
        <end position="381"/>
    </location>
</feature>
<evidence type="ECO:0000256" key="3">
    <source>
        <dbReference type="ARBA" id="ARBA00022737"/>
    </source>
</evidence>
<dbReference type="PANTHER" id="PTHR24113:SF12">
    <property type="entry name" value="RAN GTPASE-ACTIVATING PROTEIN 1"/>
    <property type="match status" value="1"/>
</dbReference>
<dbReference type="GO" id="GO:0031267">
    <property type="term" value="F:small GTPase binding"/>
    <property type="evidence" value="ECO:0007669"/>
    <property type="project" value="TreeGrafter"/>
</dbReference>
<dbReference type="InterPro" id="IPR001611">
    <property type="entry name" value="Leu-rich_rpt"/>
</dbReference>
<feature type="region of interest" description="Disordered" evidence="4">
    <location>
        <begin position="349"/>
        <end position="391"/>
    </location>
</feature>
<evidence type="ECO:0000256" key="1">
    <source>
        <dbReference type="ARBA" id="ARBA00022468"/>
    </source>
</evidence>
<name>A0A6M2DS96_XENCH</name>
<keyword evidence="2" id="KW-0433">Leucine-rich repeat</keyword>
<dbReference type="SUPFAM" id="SSF52047">
    <property type="entry name" value="RNI-like"/>
    <property type="match status" value="1"/>
</dbReference>
<keyword evidence="3" id="KW-0677">Repeat</keyword>
<accession>A0A6M2DS96</accession>
<dbReference type="GO" id="GO:0007165">
    <property type="term" value="P:signal transduction"/>
    <property type="evidence" value="ECO:0007669"/>
    <property type="project" value="InterPro"/>
</dbReference>
<keyword evidence="1" id="KW-0343">GTPase activation</keyword>
<dbReference type="AlphaFoldDB" id="A0A6M2DS96"/>
<dbReference type="GO" id="GO:0005096">
    <property type="term" value="F:GTPase activator activity"/>
    <property type="evidence" value="ECO:0007669"/>
    <property type="project" value="UniProtKB-KW"/>
</dbReference>
<proteinExistence type="predicted"/>
<dbReference type="SMART" id="SM00368">
    <property type="entry name" value="LRR_RI"/>
    <property type="match status" value="9"/>
</dbReference>
<dbReference type="PANTHER" id="PTHR24113">
    <property type="entry name" value="RAN GTPASE-ACTIVATING PROTEIN 1"/>
    <property type="match status" value="1"/>
</dbReference>
<dbReference type="InterPro" id="IPR036720">
    <property type="entry name" value="RanGAP1_C_sf"/>
</dbReference>
<evidence type="ECO:0000313" key="5">
    <source>
        <dbReference type="EMBL" id="NOV49116.1"/>
    </source>
</evidence>
<organism evidence="5">
    <name type="scientific">Xenopsylla cheopis</name>
    <name type="common">Oriental rat flea</name>
    <name type="synonym">Pulex cheopis</name>
    <dbReference type="NCBI Taxonomy" id="163159"/>
    <lineage>
        <taxon>Eukaryota</taxon>
        <taxon>Metazoa</taxon>
        <taxon>Ecdysozoa</taxon>
        <taxon>Arthropoda</taxon>
        <taxon>Hexapoda</taxon>
        <taxon>Insecta</taxon>
        <taxon>Pterygota</taxon>
        <taxon>Neoptera</taxon>
        <taxon>Endopterygota</taxon>
        <taxon>Siphonaptera</taxon>
        <taxon>Pulicidae</taxon>
        <taxon>Xenopsyllinae</taxon>
        <taxon>Xenopsylla</taxon>
    </lineage>
</organism>
<dbReference type="GO" id="GO:0005829">
    <property type="term" value="C:cytosol"/>
    <property type="evidence" value="ECO:0007669"/>
    <property type="project" value="TreeGrafter"/>
</dbReference>
<dbReference type="GO" id="GO:0048471">
    <property type="term" value="C:perinuclear region of cytoplasm"/>
    <property type="evidence" value="ECO:0007669"/>
    <property type="project" value="TreeGrafter"/>
</dbReference>
<reference evidence="5" key="1">
    <citation type="submission" date="2020-03" db="EMBL/GenBank/DDBJ databases">
        <title>Transcriptomic Profiling of the Digestive Tract of the Rat Flea, Xenopsylla cheopis, Following Blood Feeding and Infection with Yersinia pestis.</title>
        <authorList>
            <person name="Bland D.M."/>
            <person name="Martens C.A."/>
            <person name="Virtaneva K."/>
            <person name="Kanakabandi K."/>
            <person name="Long D."/>
            <person name="Rosenke R."/>
            <person name="Saturday G.A."/>
            <person name="Hoyt F.H."/>
            <person name="Bruno D.P."/>
            <person name="Ribeiro J.M.C."/>
            <person name="Hinnebusch J."/>
        </authorList>
    </citation>
    <scope>NUCLEOTIDE SEQUENCE</scope>
</reference>
<evidence type="ECO:0000256" key="2">
    <source>
        <dbReference type="ARBA" id="ARBA00022614"/>
    </source>
</evidence>
<protein>
    <submittedName>
        <fullName evidence="5">Putative ran gtpase-activating protein</fullName>
    </submittedName>
</protein>
<dbReference type="GO" id="GO:0005634">
    <property type="term" value="C:nucleus"/>
    <property type="evidence" value="ECO:0007669"/>
    <property type="project" value="TreeGrafter"/>
</dbReference>
<evidence type="ECO:0000256" key="4">
    <source>
        <dbReference type="SAM" id="MobiDB-lite"/>
    </source>
</evidence>
<sequence length="518" mass="55885">MASFKFDELISEISSTADSGVSFSGKGLKLDDASSAEPVVSAINNCKSLNYLNLEGNTLGVEAAEAIAKALEKHPEFKKALWKDLFTGRMKTEITKALHHLGTGMINANTRLTVLDLSDNAFGPNGMEGLVVLLDSPCYALEELRLNNNGLGIGGGRMLAKALLDCYHSSKKCGKPLSLKVFVAGRNRLENEGSKALAEVFKTIGTLEEISMPQNGIYAPGITALSEAFAMNKNLRVLNLNDNTIGEKGAKAIAKALPHMAQLEEINFGDCLLKTPGATAIANALKQNHIKLETLVLGFNEIMTPGGLSIVEALQNKTNLKSVVLDGNQFGEAGKAKILAEMQKYGHDNILGSLSDDEGEPDDESDVNSDEESEASEDEYPEAPVITPTSTPIAPIVKPTVALAAPKLQPSMLNNLSINFMSPTPSKSINVEEFLQNPSQSNFLALGNDRESIILKEAKDLPKDEEYLNKLTSILMKVSGLCKSSDKTITQSATNIAVKLYKELFIWSKNEKKKLLTE</sequence>
<dbReference type="InterPro" id="IPR027038">
    <property type="entry name" value="RanGap"/>
</dbReference>
<dbReference type="GO" id="GO:0006913">
    <property type="term" value="P:nucleocytoplasmic transport"/>
    <property type="evidence" value="ECO:0007669"/>
    <property type="project" value="TreeGrafter"/>
</dbReference>
<dbReference type="Gene3D" id="1.25.40.200">
    <property type="entry name" value="Ran-GTPase activating protein 1, C-terminal domain"/>
    <property type="match status" value="1"/>
</dbReference>
<dbReference type="InterPro" id="IPR032675">
    <property type="entry name" value="LRR_dom_sf"/>
</dbReference>
<dbReference type="Pfam" id="PF13516">
    <property type="entry name" value="LRR_6"/>
    <property type="match status" value="3"/>
</dbReference>
<dbReference type="EMBL" id="GIIL01005390">
    <property type="protein sequence ID" value="NOV49116.1"/>
    <property type="molecule type" value="Transcribed_RNA"/>
</dbReference>
<dbReference type="Gene3D" id="3.80.10.10">
    <property type="entry name" value="Ribonuclease Inhibitor"/>
    <property type="match status" value="1"/>
</dbReference>
<dbReference type="CDD" id="cd00116">
    <property type="entry name" value="LRR_RI"/>
    <property type="match status" value="1"/>
</dbReference>